<reference evidence="2" key="2">
    <citation type="submission" date="2022-01" db="EMBL/GenBank/DDBJ databases">
        <authorList>
            <person name="Yamashiro T."/>
            <person name="Shiraishi A."/>
            <person name="Satake H."/>
            <person name="Nakayama K."/>
        </authorList>
    </citation>
    <scope>NUCLEOTIDE SEQUENCE</scope>
</reference>
<evidence type="ECO:0000313" key="3">
    <source>
        <dbReference type="Proteomes" id="UP001151760"/>
    </source>
</evidence>
<sequence>MTRLKTFRLKSMWGNYNFDFACSMARGRSGGLISMRDPNSFIKDDIWCDDTFIIVKGHWRNTVGDCYMINIYGPQDSLAKAILWNRIGDFMHQHADNFNSFIDNSGLTDLPLGGQEVAKALLDVRVTAIDRLWSDHNLILLHVSKSDFGPTPFKLFHSLLLRDSFDEVIKIELSKLEEHNFGRKLLSHEKFRLLKVRKKRWHSETKTSDRVTKHDNLQLIKSIEEKIKAGSANDDDYDSRIKLLQEVDILDTFESFDLLKKARVKWDIEGDEDSKFFHGLIKQKRIAQMIHERFKEHDLNVDFPLFVNSSGLCTLDRNSLETHVSLDEVKNAVWDYGSSKAPSPDGFLFTFVKKYWDYIKVDIWSMSIFFLILVCCPMDLILISSLSFQRLAKVIDKIIDGPLILSEIVEWFQKKKKKLLIFKIDFEKAFDS</sequence>
<gene>
    <name evidence="2" type="ORF">Tco_0894917</name>
</gene>
<feature type="non-terminal residue" evidence="2">
    <location>
        <position position="432"/>
    </location>
</feature>
<proteinExistence type="predicted"/>
<evidence type="ECO:0000256" key="1">
    <source>
        <dbReference type="SAM" id="Phobius"/>
    </source>
</evidence>
<dbReference type="Proteomes" id="UP001151760">
    <property type="component" value="Unassembled WGS sequence"/>
</dbReference>
<evidence type="ECO:0008006" key="4">
    <source>
        <dbReference type="Google" id="ProtNLM"/>
    </source>
</evidence>
<comment type="caution">
    <text evidence="2">The sequence shown here is derived from an EMBL/GenBank/DDBJ whole genome shotgun (WGS) entry which is preliminary data.</text>
</comment>
<name>A0ABQ5CDH2_9ASTR</name>
<evidence type="ECO:0000313" key="2">
    <source>
        <dbReference type="EMBL" id="GJT24980.1"/>
    </source>
</evidence>
<keyword evidence="1" id="KW-0812">Transmembrane</keyword>
<dbReference type="EMBL" id="BQNB010014178">
    <property type="protein sequence ID" value="GJT24980.1"/>
    <property type="molecule type" value="Genomic_DNA"/>
</dbReference>
<keyword evidence="1" id="KW-1133">Transmembrane helix</keyword>
<feature type="transmembrane region" description="Helical" evidence="1">
    <location>
        <begin position="363"/>
        <end position="383"/>
    </location>
</feature>
<keyword evidence="1" id="KW-0472">Membrane</keyword>
<protein>
    <recommendedName>
        <fullName evidence="4">RNA-directed DNA polymerase, eukaryota, reverse transcriptase zinc-binding domain protein</fullName>
    </recommendedName>
</protein>
<reference evidence="2" key="1">
    <citation type="journal article" date="2022" name="Int. J. Mol. Sci.">
        <title>Draft Genome of Tanacetum Coccineum: Genomic Comparison of Closely Related Tanacetum-Family Plants.</title>
        <authorList>
            <person name="Yamashiro T."/>
            <person name="Shiraishi A."/>
            <person name="Nakayama K."/>
            <person name="Satake H."/>
        </authorList>
    </citation>
    <scope>NUCLEOTIDE SEQUENCE</scope>
</reference>
<accession>A0ABQ5CDH2</accession>
<organism evidence="2 3">
    <name type="scientific">Tanacetum coccineum</name>
    <dbReference type="NCBI Taxonomy" id="301880"/>
    <lineage>
        <taxon>Eukaryota</taxon>
        <taxon>Viridiplantae</taxon>
        <taxon>Streptophyta</taxon>
        <taxon>Embryophyta</taxon>
        <taxon>Tracheophyta</taxon>
        <taxon>Spermatophyta</taxon>
        <taxon>Magnoliopsida</taxon>
        <taxon>eudicotyledons</taxon>
        <taxon>Gunneridae</taxon>
        <taxon>Pentapetalae</taxon>
        <taxon>asterids</taxon>
        <taxon>campanulids</taxon>
        <taxon>Asterales</taxon>
        <taxon>Asteraceae</taxon>
        <taxon>Asteroideae</taxon>
        <taxon>Anthemideae</taxon>
        <taxon>Anthemidinae</taxon>
        <taxon>Tanacetum</taxon>
    </lineage>
</organism>
<keyword evidence="3" id="KW-1185">Reference proteome</keyword>